<proteinExistence type="predicted"/>
<organism evidence="2 3">
    <name type="scientific">Spirosoma utsteinense</name>
    <dbReference type="NCBI Taxonomy" id="2585773"/>
    <lineage>
        <taxon>Bacteria</taxon>
        <taxon>Pseudomonadati</taxon>
        <taxon>Bacteroidota</taxon>
        <taxon>Cytophagia</taxon>
        <taxon>Cytophagales</taxon>
        <taxon>Cytophagaceae</taxon>
        <taxon>Spirosoma</taxon>
    </lineage>
</organism>
<reference evidence="2 3" key="1">
    <citation type="submission" date="2019-06" db="EMBL/GenBank/DDBJ databases">
        <title>Spirosoma utsteinense sp. nov. isolated from Antarctic ice-free soils.</title>
        <authorList>
            <person name="Tahon G."/>
        </authorList>
    </citation>
    <scope>NUCLEOTIDE SEQUENCE [LARGE SCALE GENOMIC DNA]</scope>
    <source>
        <strain evidence="2 3">LMG 31447</strain>
    </source>
</reference>
<protein>
    <submittedName>
        <fullName evidence="2">Uncharacterized protein</fullName>
    </submittedName>
</protein>
<dbReference type="Proteomes" id="UP000700732">
    <property type="component" value="Unassembled WGS sequence"/>
</dbReference>
<keyword evidence="3" id="KW-1185">Reference proteome</keyword>
<dbReference type="EMBL" id="VFIA01000067">
    <property type="protein sequence ID" value="MBC3794926.1"/>
    <property type="molecule type" value="Genomic_DNA"/>
</dbReference>
<evidence type="ECO:0000313" key="2">
    <source>
        <dbReference type="EMBL" id="MBC3794926.1"/>
    </source>
</evidence>
<accession>A0ABR6WEE5</accession>
<keyword evidence="1" id="KW-0812">Transmembrane</keyword>
<keyword evidence="1" id="KW-0472">Membrane</keyword>
<name>A0ABR6WEE5_9BACT</name>
<gene>
    <name evidence="2" type="ORF">FH603_5458</name>
</gene>
<dbReference type="RefSeq" id="WP_186741912.1">
    <property type="nucleotide sequence ID" value="NZ_VFIA01000067.1"/>
</dbReference>
<evidence type="ECO:0000313" key="3">
    <source>
        <dbReference type="Proteomes" id="UP000700732"/>
    </source>
</evidence>
<sequence>MKHIFQLSQFPNSNFEIETSIWTGKSTLIMDNEILEKADEKGKPFLIPTSDAEFVKAFPISSFPDSISVLEINGEKIQILEKLEWYQYVIGGLPILLLFIGGAIGGGIGAFGAATNFSIFRQEGSDISKYLKVIGVIVGSYLLYLVVAGLFVQLFSK</sequence>
<feature type="transmembrane region" description="Helical" evidence="1">
    <location>
        <begin position="85"/>
        <end position="113"/>
    </location>
</feature>
<keyword evidence="1" id="KW-1133">Transmembrane helix</keyword>
<evidence type="ECO:0000256" key="1">
    <source>
        <dbReference type="SAM" id="Phobius"/>
    </source>
</evidence>
<feature type="transmembrane region" description="Helical" evidence="1">
    <location>
        <begin position="133"/>
        <end position="155"/>
    </location>
</feature>
<comment type="caution">
    <text evidence="2">The sequence shown here is derived from an EMBL/GenBank/DDBJ whole genome shotgun (WGS) entry which is preliminary data.</text>
</comment>